<gene>
    <name evidence="2" type="ORF">OSB04_025049</name>
</gene>
<dbReference type="AlphaFoldDB" id="A0AA38W3P0"/>
<dbReference type="PANTHER" id="PTHR47718">
    <property type="entry name" value="OS01G0519700 PROTEIN"/>
    <property type="match status" value="1"/>
</dbReference>
<dbReference type="PANTHER" id="PTHR47718:SF12">
    <property type="entry name" value="PROTEIN FAR1-RELATED SEQUENCE"/>
    <property type="match status" value="1"/>
</dbReference>
<accession>A0AA38W3P0</accession>
<evidence type="ECO:0000313" key="3">
    <source>
        <dbReference type="Proteomes" id="UP001172457"/>
    </source>
</evidence>
<evidence type="ECO:0000313" key="2">
    <source>
        <dbReference type="EMBL" id="KAJ9545342.1"/>
    </source>
</evidence>
<evidence type="ECO:0000256" key="1">
    <source>
        <dbReference type="SAM" id="MobiDB-lite"/>
    </source>
</evidence>
<dbReference type="EMBL" id="JARYMX010000006">
    <property type="protein sequence ID" value="KAJ9545342.1"/>
    <property type="molecule type" value="Genomic_DNA"/>
</dbReference>
<reference evidence="2" key="1">
    <citation type="submission" date="2023-03" db="EMBL/GenBank/DDBJ databases">
        <title>Chromosome-scale reference genome and RAD-based genetic map of yellow starthistle (Centaurea solstitialis) reveal putative structural variation and QTLs associated with invader traits.</title>
        <authorList>
            <person name="Reatini B."/>
            <person name="Cang F.A."/>
            <person name="Jiang Q."/>
            <person name="Mckibben M.T.W."/>
            <person name="Barker M.S."/>
            <person name="Rieseberg L.H."/>
            <person name="Dlugosch K.M."/>
        </authorList>
    </citation>
    <scope>NUCLEOTIDE SEQUENCE</scope>
    <source>
        <strain evidence="2">CAN-66</strain>
        <tissue evidence="2">Leaf</tissue>
    </source>
</reference>
<comment type="caution">
    <text evidence="2">The sequence shown here is derived from an EMBL/GenBank/DDBJ whole genome shotgun (WGS) entry which is preliminary data.</text>
</comment>
<feature type="region of interest" description="Disordered" evidence="1">
    <location>
        <begin position="161"/>
        <end position="181"/>
    </location>
</feature>
<keyword evidence="3" id="KW-1185">Reference proteome</keyword>
<name>A0AA38W3P0_9ASTR</name>
<evidence type="ECO:0008006" key="4">
    <source>
        <dbReference type="Google" id="ProtNLM"/>
    </source>
</evidence>
<feature type="compositionally biased region" description="Polar residues" evidence="1">
    <location>
        <begin position="164"/>
        <end position="173"/>
    </location>
</feature>
<sequence length="181" mass="20359">MQHTAPTAMNFVPFIAIDNHKRSIVVGAALISHEKTENYEWPKFVIIDQCPAIKQAIPKVLTDSNHRLCALHIMKSWLNKVLSDNNANFTYKRNIKRLVWSLHVTIEEFETEWVKIVNDYDFFGRGIPDRIGPRLIIGNFWAEARLLSMQPGVKAPVPPECVPQGSNSGSPLCSAQALPLG</sequence>
<organism evidence="2 3">
    <name type="scientific">Centaurea solstitialis</name>
    <name type="common">yellow star-thistle</name>
    <dbReference type="NCBI Taxonomy" id="347529"/>
    <lineage>
        <taxon>Eukaryota</taxon>
        <taxon>Viridiplantae</taxon>
        <taxon>Streptophyta</taxon>
        <taxon>Embryophyta</taxon>
        <taxon>Tracheophyta</taxon>
        <taxon>Spermatophyta</taxon>
        <taxon>Magnoliopsida</taxon>
        <taxon>eudicotyledons</taxon>
        <taxon>Gunneridae</taxon>
        <taxon>Pentapetalae</taxon>
        <taxon>asterids</taxon>
        <taxon>campanulids</taxon>
        <taxon>Asterales</taxon>
        <taxon>Asteraceae</taxon>
        <taxon>Carduoideae</taxon>
        <taxon>Cardueae</taxon>
        <taxon>Centaureinae</taxon>
        <taxon>Centaurea</taxon>
    </lineage>
</organism>
<dbReference type="Proteomes" id="UP001172457">
    <property type="component" value="Chromosome 6"/>
</dbReference>
<protein>
    <recommendedName>
        <fullName evidence="4">Protein FAR1-RELATED SEQUENCE</fullName>
    </recommendedName>
</protein>
<proteinExistence type="predicted"/>